<dbReference type="EMBL" id="AP025028">
    <property type="protein sequence ID" value="BDA78448.1"/>
    <property type="molecule type" value="Genomic_DNA"/>
</dbReference>
<evidence type="ECO:0000313" key="2">
    <source>
        <dbReference type="EMBL" id="BDA78448.1"/>
    </source>
</evidence>
<sequence>MRDYKDYLSEQKQTGLIPPGKVRVTFLGTASLLIDDGETQLLTDGFFTRPTLFRTAFFKLSTDTSVIESVIAKTRMNRLKGIFVCHSHYDHAMDAPFVAKLTGANLYGSSSTLNVGVGAGLSPDQMNLFIPGKPIRIGKFTITVLSSKHTPPFKILGKTNATDPNHPDIDSPLVQPAKASDYIEGGAFDFLIQHGSHSLLIKGSTNYIEGALDRYKADVLFLGIAQLSKQSETFQETFYRETVKAVKAKQVIPIHWDNFFKPLTEPLEPNLKIGDDFNANMNFILRKTKSDQINVILLQGFETIDLF</sequence>
<dbReference type="InterPro" id="IPR001279">
    <property type="entry name" value="Metallo-B-lactamas"/>
</dbReference>
<evidence type="ECO:0000313" key="3">
    <source>
        <dbReference type="Proteomes" id="UP000245263"/>
    </source>
</evidence>
<reference evidence="2 3" key="1">
    <citation type="submission" date="2021-08" db="EMBL/GenBank/DDBJ databases">
        <title>Complete genome sequence of Leptospira kobayashii strain E30.</title>
        <authorList>
            <person name="Nakao R."/>
            <person name="Nakamura S."/>
            <person name="Masuzawa T."/>
            <person name="Koizumi N."/>
        </authorList>
    </citation>
    <scope>NUCLEOTIDE SEQUENCE [LARGE SCALE GENOMIC DNA]</scope>
    <source>
        <strain evidence="2 3">E30</strain>
    </source>
</reference>
<dbReference type="SUPFAM" id="SSF56281">
    <property type="entry name" value="Metallo-hydrolase/oxidoreductase"/>
    <property type="match status" value="1"/>
</dbReference>
<dbReference type="PANTHER" id="PTHR43546:SF3">
    <property type="entry name" value="UPF0173 METAL-DEPENDENT HYDROLASE MJ1163"/>
    <property type="match status" value="1"/>
</dbReference>
<evidence type="ECO:0000259" key="1">
    <source>
        <dbReference type="Pfam" id="PF12706"/>
    </source>
</evidence>
<proteinExistence type="predicted"/>
<dbReference type="InterPro" id="IPR036866">
    <property type="entry name" value="RibonucZ/Hydroxyglut_hydro"/>
</dbReference>
<dbReference type="InterPro" id="IPR050114">
    <property type="entry name" value="UPF0173_UPF0282_UlaG_hydrolase"/>
</dbReference>
<dbReference type="Pfam" id="PF12706">
    <property type="entry name" value="Lactamase_B_2"/>
    <property type="match status" value="1"/>
</dbReference>
<dbReference type="PANTHER" id="PTHR43546">
    <property type="entry name" value="UPF0173 METAL-DEPENDENT HYDROLASE MJ1163-RELATED"/>
    <property type="match status" value="1"/>
</dbReference>
<gene>
    <name evidence="2" type="ORF">LPTSP3_g13780</name>
</gene>
<organism evidence="2 3">
    <name type="scientific">Leptospira kobayashii</name>
    <dbReference type="NCBI Taxonomy" id="1917830"/>
    <lineage>
        <taxon>Bacteria</taxon>
        <taxon>Pseudomonadati</taxon>
        <taxon>Spirochaetota</taxon>
        <taxon>Spirochaetia</taxon>
        <taxon>Leptospirales</taxon>
        <taxon>Leptospiraceae</taxon>
        <taxon>Leptospira</taxon>
    </lineage>
</organism>
<dbReference type="Gene3D" id="3.60.15.10">
    <property type="entry name" value="Ribonuclease Z/Hydroxyacylglutathione hydrolase-like"/>
    <property type="match status" value="1"/>
</dbReference>
<protein>
    <submittedName>
        <fullName evidence="2">MBL fold metallo-hydrolase</fullName>
    </submittedName>
</protein>
<feature type="domain" description="Metallo-beta-lactamase" evidence="1">
    <location>
        <begin position="73"/>
        <end position="256"/>
    </location>
</feature>
<accession>A0ABM7UI97</accession>
<dbReference type="Proteomes" id="UP000245263">
    <property type="component" value="Chromosome 1"/>
</dbReference>
<name>A0ABM7UI97_9LEPT</name>
<keyword evidence="3" id="KW-1185">Reference proteome</keyword>